<gene>
    <name evidence="1" type="ORF">Mal52_22130</name>
</gene>
<protein>
    <submittedName>
        <fullName evidence="1">Uncharacterized protein</fullName>
    </submittedName>
</protein>
<accession>A0A517ZMQ7</accession>
<name>A0A517ZMQ7_9PLAN</name>
<dbReference type="EMBL" id="CP036276">
    <property type="protein sequence ID" value="QDU43737.1"/>
    <property type="molecule type" value="Genomic_DNA"/>
</dbReference>
<dbReference type="Proteomes" id="UP000319383">
    <property type="component" value="Chromosome"/>
</dbReference>
<dbReference type="AlphaFoldDB" id="A0A517ZMQ7"/>
<reference evidence="1 2" key="1">
    <citation type="submission" date="2019-02" db="EMBL/GenBank/DDBJ databases">
        <title>Deep-cultivation of Planctomycetes and their phenomic and genomic characterization uncovers novel biology.</title>
        <authorList>
            <person name="Wiegand S."/>
            <person name="Jogler M."/>
            <person name="Boedeker C."/>
            <person name="Pinto D."/>
            <person name="Vollmers J."/>
            <person name="Rivas-Marin E."/>
            <person name="Kohn T."/>
            <person name="Peeters S.H."/>
            <person name="Heuer A."/>
            <person name="Rast P."/>
            <person name="Oberbeckmann S."/>
            <person name="Bunk B."/>
            <person name="Jeske O."/>
            <person name="Meyerdierks A."/>
            <person name="Storesund J.E."/>
            <person name="Kallscheuer N."/>
            <person name="Luecker S."/>
            <person name="Lage O.M."/>
            <person name="Pohl T."/>
            <person name="Merkel B.J."/>
            <person name="Hornburger P."/>
            <person name="Mueller R.-W."/>
            <person name="Bruemmer F."/>
            <person name="Labrenz M."/>
            <person name="Spormann A.M."/>
            <person name="Op den Camp H."/>
            <person name="Overmann J."/>
            <person name="Amann R."/>
            <person name="Jetten M.S.M."/>
            <person name="Mascher T."/>
            <person name="Medema M.H."/>
            <person name="Devos D.P."/>
            <person name="Kaster A.-K."/>
            <person name="Ovreas L."/>
            <person name="Rohde M."/>
            <person name="Galperin M.Y."/>
            <person name="Jogler C."/>
        </authorList>
    </citation>
    <scope>NUCLEOTIDE SEQUENCE [LARGE SCALE GENOMIC DNA]</scope>
    <source>
        <strain evidence="1 2">Mal52</strain>
    </source>
</reference>
<proteinExistence type="predicted"/>
<evidence type="ECO:0000313" key="1">
    <source>
        <dbReference type="EMBL" id="QDU43737.1"/>
    </source>
</evidence>
<keyword evidence="2" id="KW-1185">Reference proteome</keyword>
<sequence length="68" mass="7748">MIDDARSRSEKHAEISARAQDAAKIEQVLNEVARKTVQEHARAGRKIPVWRDGQVVWILPEIEDDGEK</sequence>
<dbReference type="RefSeq" id="WP_145376005.1">
    <property type="nucleotide sequence ID" value="NZ_CP036276.1"/>
</dbReference>
<organism evidence="1 2">
    <name type="scientific">Symmachiella dynata</name>
    <dbReference type="NCBI Taxonomy" id="2527995"/>
    <lineage>
        <taxon>Bacteria</taxon>
        <taxon>Pseudomonadati</taxon>
        <taxon>Planctomycetota</taxon>
        <taxon>Planctomycetia</taxon>
        <taxon>Planctomycetales</taxon>
        <taxon>Planctomycetaceae</taxon>
        <taxon>Symmachiella</taxon>
    </lineage>
</organism>
<dbReference type="KEGG" id="sdyn:Mal52_22130"/>
<evidence type="ECO:0000313" key="2">
    <source>
        <dbReference type="Proteomes" id="UP000319383"/>
    </source>
</evidence>